<name>A0A5B9E6D9_9GAMM</name>
<dbReference type="Pfam" id="PF11102">
    <property type="entry name" value="YjbF"/>
    <property type="match status" value="1"/>
</dbReference>
<dbReference type="AlphaFoldDB" id="A0A5B9E6D9"/>
<dbReference type="Gene3D" id="2.40.360.10">
    <property type="entry name" value="YmcC-like"/>
    <property type="match status" value="1"/>
</dbReference>
<gene>
    <name evidence="1" type="ORF">CS053_14955</name>
</gene>
<evidence type="ECO:0000313" key="1">
    <source>
        <dbReference type="EMBL" id="QEE25656.1"/>
    </source>
</evidence>
<dbReference type="InterPro" id="IPR023373">
    <property type="entry name" value="YmcC_sf"/>
</dbReference>
<dbReference type="EMBL" id="CP042807">
    <property type="protein sequence ID" value="QEE25656.1"/>
    <property type="molecule type" value="Genomic_DNA"/>
</dbReference>
<sequence>MHKALDSSFRWNDAAAQYEASGIAPLAKGKTLYHGLTSLLLVTMLAGCTAVSSSSVDAVKLVVQQHRDHSPTAAEVAARPYYQMEASTREGHAVLILGNIDGAREDWYGSHGVVVFLKHGQIVQTAGLSQNLDGLHQSPDNPFARGLQHLSGPLDYVRHEDWSPGYRYDVPVQARLVPAGTEQLTILGQTHTVLRVDEHLSAPAAHYRATNRYWVDPVDGFIWKSVQQVAPGLAITLVQLRPYRGKAS</sequence>
<proteinExistence type="predicted"/>
<accession>A0A5B9E6D9</accession>
<dbReference type="Proteomes" id="UP000321807">
    <property type="component" value="Chromosome"/>
</dbReference>
<reference evidence="1 2" key="1">
    <citation type="submission" date="2019-08" db="EMBL/GenBank/DDBJ databases">
        <title>Complete genome sequence of Rhodanobacter glycinis strain T01E-68 isolated from tomato root.</title>
        <authorList>
            <person name="Weon H.-Y."/>
            <person name="Lee S.A."/>
        </authorList>
    </citation>
    <scope>NUCLEOTIDE SEQUENCE [LARGE SCALE GENOMIC DNA]</scope>
    <source>
        <strain evidence="1 2">T01E-68</strain>
    </source>
</reference>
<organism evidence="1 2">
    <name type="scientific">Rhodanobacter glycinis</name>
    <dbReference type="NCBI Taxonomy" id="582702"/>
    <lineage>
        <taxon>Bacteria</taxon>
        <taxon>Pseudomonadati</taxon>
        <taxon>Pseudomonadota</taxon>
        <taxon>Gammaproteobacteria</taxon>
        <taxon>Lysobacterales</taxon>
        <taxon>Rhodanobacteraceae</taxon>
        <taxon>Rhodanobacter</taxon>
    </lineage>
</organism>
<dbReference type="KEGG" id="rgl:CS053_14955"/>
<keyword evidence="1" id="KW-0449">Lipoprotein</keyword>
<dbReference type="SUPFAM" id="SSF159270">
    <property type="entry name" value="YmcC-like"/>
    <property type="match status" value="1"/>
</dbReference>
<evidence type="ECO:0000313" key="2">
    <source>
        <dbReference type="Proteomes" id="UP000321807"/>
    </source>
</evidence>
<protein>
    <submittedName>
        <fullName evidence="1">YjbF family lipoprotein</fullName>
    </submittedName>
</protein>
<dbReference type="InterPro" id="IPR021308">
    <property type="entry name" value="GfcB"/>
</dbReference>